<name>A0A812TEJ3_SYMPI</name>
<evidence type="ECO:0000256" key="1">
    <source>
        <dbReference type="ARBA" id="ARBA00001936"/>
    </source>
</evidence>
<sequence>MHTEQECKQAKEQESRSITQRRAAANMPTAPPAFDDYPKVNDHAAVDEAPRQEEKWETDTRMIIDFLWSDPRGGAGYGPSYRKSRGVFMFGPDVSDQFIRENNLKLVIRSHEVKAEGYLQDHPSLMSVFSAPNYLDTGGNKGAFLQLSPGPDGNIQVTPTSFMAVPHPDLPPMYHQNYIAENHPHLTRQMKKKQVAQADDFGDSDFAGYQ</sequence>
<dbReference type="Gene3D" id="3.60.21.10">
    <property type="match status" value="1"/>
</dbReference>
<comment type="cofactor">
    <cofactor evidence="1">
        <name>Mn(2+)</name>
        <dbReference type="ChEBI" id="CHEBI:29035"/>
    </cofactor>
</comment>
<evidence type="ECO:0000259" key="5">
    <source>
        <dbReference type="SMART" id="SM00156"/>
    </source>
</evidence>
<protein>
    <submittedName>
        <fullName evidence="6">PP5 protein</fullName>
    </submittedName>
</protein>
<dbReference type="OrthoDB" id="445564at2759"/>
<evidence type="ECO:0000256" key="2">
    <source>
        <dbReference type="ARBA" id="ARBA00022723"/>
    </source>
</evidence>
<comment type="caution">
    <text evidence="6">The sequence shown here is derived from an EMBL/GenBank/DDBJ whole genome shotgun (WGS) entry which is preliminary data.</text>
</comment>
<proteinExistence type="predicted"/>
<dbReference type="InterPro" id="IPR029052">
    <property type="entry name" value="Metallo-depent_PP-like"/>
</dbReference>
<dbReference type="PANTHER" id="PTHR45668">
    <property type="entry name" value="SERINE/THREONINE-PROTEIN PHOSPHATASE 5-RELATED"/>
    <property type="match status" value="1"/>
</dbReference>
<feature type="region of interest" description="Disordered" evidence="4">
    <location>
        <begin position="1"/>
        <end position="40"/>
    </location>
</feature>
<gene>
    <name evidence="6" type="primary">PP5</name>
    <name evidence="6" type="ORF">SPIL2461_LOCUS13567</name>
</gene>
<dbReference type="Proteomes" id="UP000649617">
    <property type="component" value="Unassembled WGS sequence"/>
</dbReference>
<reference evidence="6" key="1">
    <citation type="submission" date="2021-02" db="EMBL/GenBank/DDBJ databases">
        <authorList>
            <person name="Dougan E. K."/>
            <person name="Rhodes N."/>
            <person name="Thang M."/>
            <person name="Chan C."/>
        </authorList>
    </citation>
    <scope>NUCLEOTIDE SEQUENCE</scope>
</reference>
<dbReference type="SMART" id="SM00156">
    <property type="entry name" value="PP2Ac"/>
    <property type="match status" value="1"/>
</dbReference>
<organism evidence="6 7">
    <name type="scientific">Symbiodinium pilosum</name>
    <name type="common">Dinoflagellate</name>
    <dbReference type="NCBI Taxonomy" id="2952"/>
    <lineage>
        <taxon>Eukaryota</taxon>
        <taxon>Sar</taxon>
        <taxon>Alveolata</taxon>
        <taxon>Dinophyceae</taxon>
        <taxon>Suessiales</taxon>
        <taxon>Symbiodiniaceae</taxon>
        <taxon>Symbiodinium</taxon>
    </lineage>
</organism>
<dbReference type="EMBL" id="CAJNIZ010029791">
    <property type="protein sequence ID" value="CAE7518747.1"/>
    <property type="molecule type" value="Genomic_DNA"/>
</dbReference>
<dbReference type="PANTHER" id="PTHR45668:SF5">
    <property type="entry name" value="SERINE_THREONINE-PROTEIN PHOSPHATASE 5"/>
    <property type="match status" value="1"/>
</dbReference>
<dbReference type="InterPro" id="IPR006186">
    <property type="entry name" value="Ser/Thr-sp_prot-phosphatase"/>
</dbReference>
<evidence type="ECO:0000313" key="7">
    <source>
        <dbReference type="Proteomes" id="UP000649617"/>
    </source>
</evidence>
<dbReference type="PRINTS" id="PR00114">
    <property type="entry name" value="STPHPHTASE"/>
</dbReference>
<accession>A0A812TEJ3</accession>
<keyword evidence="2" id="KW-0479">Metal-binding</keyword>
<dbReference type="InterPro" id="IPR051134">
    <property type="entry name" value="PPP_phosphatase"/>
</dbReference>
<feature type="domain" description="Serine/threonine specific protein phosphatases" evidence="5">
    <location>
        <begin position="2"/>
        <end position="168"/>
    </location>
</feature>
<dbReference type="GO" id="GO:0046872">
    <property type="term" value="F:metal ion binding"/>
    <property type="evidence" value="ECO:0007669"/>
    <property type="project" value="UniProtKB-KW"/>
</dbReference>
<evidence type="ECO:0000256" key="3">
    <source>
        <dbReference type="ARBA" id="ARBA00023211"/>
    </source>
</evidence>
<evidence type="ECO:0000256" key="4">
    <source>
        <dbReference type="SAM" id="MobiDB-lite"/>
    </source>
</evidence>
<dbReference type="AlphaFoldDB" id="A0A812TEJ3"/>
<feature type="compositionally biased region" description="Basic and acidic residues" evidence="4">
    <location>
        <begin position="1"/>
        <end position="15"/>
    </location>
</feature>
<dbReference type="GO" id="GO:0016787">
    <property type="term" value="F:hydrolase activity"/>
    <property type="evidence" value="ECO:0007669"/>
    <property type="project" value="InterPro"/>
</dbReference>
<evidence type="ECO:0000313" key="6">
    <source>
        <dbReference type="EMBL" id="CAE7518747.1"/>
    </source>
</evidence>
<dbReference type="SUPFAM" id="SSF56300">
    <property type="entry name" value="Metallo-dependent phosphatases"/>
    <property type="match status" value="1"/>
</dbReference>
<feature type="non-terminal residue" evidence="6">
    <location>
        <position position="210"/>
    </location>
</feature>
<keyword evidence="3" id="KW-0464">Manganese</keyword>
<keyword evidence="7" id="KW-1185">Reference proteome</keyword>